<dbReference type="RefSeq" id="WP_124796841.1">
    <property type="nucleotide sequence ID" value="NZ_CP066022.1"/>
</dbReference>
<reference evidence="14 15" key="1">
    <citation type="submission" date="2018-11" db="EMBL/GenBank/DDBJ databases">
        <title>Genomes From Bacteria Associated with the Canine Oral Cavity: a Test Case for Automated Genome-Based Taxonomic Assignment.</title>
        <authorList>
            <person name="Coil D.A."/>
            <person name="Jospin G."/>
            <person name="Darling A.E."/>
            <person name="Wallis C."/>
            <person name="Davis I.J."/>
            <person name="Harris S."/>
            <person name="Eisen J.A."/>
            <person name="Holcombe L.J."/>
            <person name="O'Flynn C."/>
        </authorList>
    </citation>
    <scope>NUCLEOTIDE SEQUENCE [LARGE SCALE GENOMIC DNA]</scope>
    <source>
        <strain evidence="14 15">OH4460_COT-188</strain>
    </source>
</reference>
<comment type="similarity">
    <text evidence="2 8 9">Belongs to the ATPase epsilon chain family.</text>
</comment>
<keyword evidence="10" id="KW-0175">Coiled coil</keyword>
<dbReference type="PANTHER" id="PTHR13822">
    <property type="entry name" value="ATP SYNTHASE DELTA/EPSILON CHAIN"/>
    <property type="match status" value="1"/>
</dbReference>
<evidence type="ECO:0000256" key="5">
    <source>
        <dbReference type="ARBA" id="ARBA00023136"/>
    </source>
</evidence>
<keyword evidence="7 8" id="KW-0066">ATP synthesis</keyword>
<keyword evidence="3 8" id="KW-0813">Transport</keyword>
<dbReference type="HAMAP" id="MF_00530">
    <property type="entry name" value="ATP_synth_epsil_bac"/>
    <property type="match status" value="1"/>
</dbReference>
<dbReference type="Proteomes" id="UP000595577">
    <property type="component" value="Chromosome"/>
</dbReference>
<evidence type="ECO:0000259" key="11">
    <source>
        <dbReference type="Pfam" id="PF02823"/>
    </source>
</evidence>
<dbReference type="InterPro" id="IPR001469">
    <property type="entry name" value="ATP_synth_F1_dsu/esu"/>
</dbReference>
<dbReference type="InterPro" id="IPR020546">
    <property type="entry name" value="ATP_synth_F1_dsu/esu_N"/>
</dbReference>
<evidence type="ECO:0000313" key="13">
    <source>
        <dbReference type="EMBL" id="QQS88435.1"/>
    </source>
</evidence>
<dbReference type="AlphaFoldDB" id="A0A3P1UT34"/>
<evidence type="ECO:0000256" key="9">
    <source>
        <dbReference type="RuleBase" id="RU003656"/>
    </source>
</evidence>
<evidence type="ECO:0000256" key="2">
    <source>
        <dbReference type="ARBA" id="ARBA00005712"/>
    </source>
</evidence>
<evidence type="ECO:0000256" key="1">
    <source>
        <dbReference type="ARBA" id="ARBA00004184"/>
    </source>
</evidence>
<evidence type="ECO:0000313" key="15">
    <source>
        <dbReference type="Proteomes" id="UP000281534"/>
    </source>
</evidence>
<evidence type="ECO:0000313" key="17">
    <source>
        <dbReference type="Proteomes" id="UP000595577"/>
    </source>
</evidence>
<evidence type="ECO:0000256" key="3">
    <source>
        <dbReference type="ARBA" id="ARBA00022448"/>
    </source>
</evidence>
<proteinExistence type="inferred from homology"/>
<evidence type="ECO:0000256" key="10">
    <source>
        <dbReference type="SAM" id="Coils"/>
    </source>
</evidence>
<reference evidence="12 17" key="2">
    <citation type="submission" date="2020-12" db="EMBL/GenBank/DDBJ databases">
        <title>FDA dAtabase for Regulatory Grade micrObial Sequences (FDA-ARGOS): Supporting development and validation of Infectious Disease Dx tests.</title>
        <authorList>
            <person name="Sproer C."/>
            <person name="Gronow S."/>
            <person name="Severitt S."/>
            <person name="Schroder I."/>
            <person name="Tallon L."/>
            <person name="Sadzewicz L."/>
            <person name="Zhao X."/>
            <person name="Boylan J."/>
            <person name="Ott S."/>
            <person name="Bowen H."/>
            <person name="Vavikolanu K."/>
            <person name="Mehta A."/>
            <person name="Aluvathingal J."/>
            <person name="Nadendla S."/>
            <person name="Lowell S."/>
            <person name="Myers T."/>
            <person name="Yan Y."/>
            <person name="Sichtig H."/>
        </authorList>
    </citation>
    <scope>NUCLEOTIDE SEQUENCE [LARGE SCALE GENOMIC DNA]</scope>
    <source>
        <strain evidence="13 16">FDAARGOS_1126</strain>
        <strain evidence="12 17">FDAARGOS_999</strain>
    </source>
</reference>
<keyword evidence="4 8" id="KW-0406">Ion transport</keyword>
<dbReference type="GO" id="GO:0012505">
    <property type="term" value="C:endomembrane system"/>
    <property type="evidence" value="ECO:0007669"/>
    <property type="project" value="UniProtKB-SubCell"/>
</dbReference>
<evidence type="ECO:0000256" key="8">
    <source>
        <dbReference type="HAMAP-Rule" id="MF_00530"/>
    </source>
</evidence>
<protein>
    <recommendedName>
        <fullName evidence="8">ATP synthase epsilon chain</fullName>
    </recommendedName>
    <alternativeName>
        <fullName evidence="8">ATP synthase F1 sector epsilon subunit</fullName>
    </alternativeName>
    <alternativeName>
        <fullName evidence="8">F-ATPase epsilon subunit</fullName>
    </alternativeName>
</protein>
<dbReference type="InterPro" id="IPR036771">
    <property type="entry name" value="ATPsynth_dsu/esu_N"/>
</dbReference>
<evidence type="ECO:0000256" key="6">
    <source>
        <dbReference type="ARBA" id="ARBA00023196"/>
    </source>
</evidence>
<dbReference type="EMBL" id="CP068114">
    <property type="protein sequence ID" value="QQS88435.1"/>
    <property type="molecule type" value="Genomic_DNA"/>
</dbReference>
<name>A0A3P1UT34_9FUSO</name>
<dbReference type="GO" id="GO:0045259">
    <property type="term" value="C:proton-transporting ATP synthase complex"/>
    <property type="evidence" value="ECO:0007669"/>
    <property type="project" value="UniProtKB-KW"/>
</dbReference>
<evidence type="ECO:0000313" key="12">
    <source>
        <dbReference type="EMBL" id="QQB74917.1"/>
    </source>
</evidence>
<feature type="coiled-coil region" evidence="10">
    <location>
        <begin position="92"/>
        <end position="121"/>
    </location>
</feature>
<dbReference type="NCBIfam" id="TIGR01216">
    <property type="entry name" value="ATP_synt_epsi"/>
    <property type="match status" value="1"/>
</dbReference>
<keyword evidence="5 8" id="KW-0472">Membrane</keyword>
<dbReference type="OrthoDB" id="9804110at2"/>
<dbReference type="Proteomes" id="UP000595375">
    <property type="component" value="Chromosome"/>
</dbReference>
<comment type="subcellular location">
    <subcellularLocation>
        <location evidence="8">Cell membrane</location>
        <topology evidence="8">Peripheral membrane protein</topology>
    </subcellularLocation>
    <subcellularLocation>
        <location evidence="1">Endomembrane system</location>
        <topology evidence="1">Peripheral membrane protein</topology>
    </subcellularLocation>
</comment>
<keyword evidence="8" id="KW-0375">Hydrogen ion transport</keyword>
<dbReference type="Gene3D" id="2.60.15.10">
    <property type="entry name" value="F0F1 ATP synthase delta/epsilon subunit, N-terminal"/>
    <property type="match status" value="1"/>
</dbReference>
<keyword evidence="14" id="KW-0378">Hydrolase</keyword>
<evidence type="ECO:0000313" key="14">
    <source>
        <dbReference type="EMBL" id="RRD24366.1"/>
    </source>
</evidence>
<evidence type="ECO:0000256" key="4">
    <source>
        <dbReference type="ARBA" id="ARBA00023065"/>
    </source>
</evidence>
<dbReference type="EMBL" id="CP066022">
    <property type="protein sequence ID" value="QQB74917.1"/>
    <property type="molecule type" value="Genomic_DNA"/>
</dbReference>
<comment type="subunit">
    <text evidence="8 9">F-type ATPases have 2 components, CF(1) - the catalytic core - and CF(0) - the membrane proton channel. CF(1) has five subunits: alpha(3), beta(3), gamma(1), delta(1), epsilon(1). CF(0) has three main subunits: a, b and c.</text>
</comment>
<dbReference type="GO" id="GO:0005524">
    <property type="term" value="F:ATP binding"/>
    <property type="evidence" value="ECO:0007669"/>
    <property type="project" value="UniProtKB-UniRule"/>
</dbReference>
<gene>
    <name evidence="8 14" type="primary">atpC</name>
    <name evidence="14" type="ORF">EII27_07205</name>
    <name evidence="12" type="ORF">I6H56_05560</name>
    <name evidence="13" type="ORF">I6I83_04695</name>
</gene>
<keyword evidence="16" id="KW-1185">Reference proteome</keyword>
<accession>A0A3P1UT34</accession>
<dbReference type="GO" id="GO:0005886">
    <property type="term" value="C:plasma membrane"/>
    <property type="evidence" value="ECO:0007669"/>
    <property type="project" value="UniProtKB-SubCell"/>
</dbReference>
<feature type="domain" description="ATP synthase F1 complex delta/epsilon subunit N-terminal" evidence="11">
    <location>
        <begin position="4"/>
        <end position="83"/>
    </location>
</feature>
<comment type="function">
    <text evidence="8">Produces ATP from ADP in the presence of a proton gradient across the membrane.</text>
</comment>
<evidence type="ECO:0000256" key="7">
    <source>
        <dbReference type="ARBA" id="ARBA00023310"/>
    </source>
</evidence>
<dbReference type="SUPFAM" id="SSF51344">
    <property type="entry name" value="Epsilon subunit of F1F0-ATP synthase N-terminal domain"/>
    <property type="match status" value="1"/>
</dbReference>
<evidence type="ECO:0000313" key="16">
    <source>
        <dbReference type="Proteomes" id="UP000595375"/>
    </source>
</evidence>
<dbReference type="GO" id="GO:0016787">
    <property type="term" value="F:hydrolase activity"/>
    <property type="evidence" value="ECO:0007669"/>
    <property type="project" value="UniProtKB-KW"/>
</dbReference>
<dbReference type="PANTHER" id="PTHR13822:SF10">
    <property type="entry name" value="ATP SYNTHASE EPSILON CHAIN, CHLOROPLASTIC"/>
    <property type="match status" value="1"/>
</dbReference>
<dbReference type="CDD" id="cd12152">
    <property type="entry name" value="F1-ATPase_delta"/>
    <property type="match status" value="1"/>
</dbReference>
<dbReference type="Pfam" id="PF02823">
    <property type="entry name" value="ATP-synt_DE_N"/>
    <property type="match status" value="1"/>
</dbReference>
<organism evidence="14 15">
    <name type="scientific">Fusobacterium canifelinum</name>
    <dbReference type="NCBI Taxonomy" id="285729"/>
    <lineage>
        <taxon>Bacteria</taxon>
        <taxon>Fusobacteriati</taxon>
        <taxon>Fusobacteriota</taxon>
        <taxon>Fusobacteriia</taxon>
        <taxon>Fusobacteriales</taxon>
        <taxon>Fusobacteriaceae</taxon>
        <taxon>Fusobacterium</taxon>
    </lineage>
</organism>
<dbReference type="Proteomes" id="UP000281534">
    <property type="component" value="Unassembled WGS sequence"/>
</dbReference>
<dbReference type="GO" id="GO:0046933">
    <property type="term" value="F:proton-transporting ATP synthase activity, rotational mechanism"/>
    <property type="evidence" value="ECO:0007669"/>
    <property type="project" value="UniProtKB-UniRule"/>
</dbReference>
<keyword evidence="8" id="KW-1003">Cell membrane</keyword>
<keyword evidence="6 8" id="KW-0139">CF(1)</keyword>
<sequence length="134" mass="15175">MPSFNVSVVTQVKKILEQEAGYLRLRTSEGDIGILPNHAPFVAELSMGKMEIESPNKDRRDVYFLSGGFLEISDNQATVIADEIFPIEEINIENEETLVENLKKELEKVSNEEEKKKLQKKIKISLAKIDAINN</sequence>
<dbReference type="EMBL" id="RQYY01000012">
    <property type="protein sequence ID" value="RRD24366.1"/>
    <property type="molecule type" value="Genomic_DNA"/>
</dbReference>